<dbReference type="Gene3D" id="1.20.120.1490">
    <property type="match status" value="1"/>
</dbReference>
<feature type="signal peptide" evidence="2">
    <location>
        <begin position="1"/>
        <end position="18"/>
    </location>
</feature>
<evidence type="ECO:0000256" key="2">
    <source>
        <dbReference type="SAM" id="SignalP"/>
    </source>
</evidence>
<name>A0A9X2P3I7_9BACT</name>
<dbReference type="EMBL" id="JANSUY010000002">
    <property type="protein sequence ID" value="MCR9014482.1"/>
    <property type="molecule type" value="Genomic_DNA"/>
</dbReference>
<evidence type="ECO:0000256" key="1">
    <source>
        <dbReference type="SAM" id="Coils"/>
    </source>
</evidence>
<keyword evidence="2" id="KW-0732">Signal</keyword>
<comment type="caution">
    <text evidence="3">The sequence shown here is derived from an EMBL/GenBank/DDBJ whole genome shotgun (WGS) entry which is preliminary data.</text>
</comment>
<gene>
    <name evidence="3" type="ORF">NU887_05505</name>
</gene>
<organism evidence="3 4">
    <name type="scientific">Aquiflexum gelatinilyticum</name>
    <dbReference type="NCBI Taxonomy" id="2961943"/>
    <lineage>
        <taxon>Bacteria</taxon>
        <taxon>Pseudomonadati</taxon>
        <taxon>Bacteroidota</taxon>
        <taxon>Cytophagia</taxon>
        <taxon>Cytophagales</taxon>
        <taxon>Cyclobacteriaceae</taxon>
        <taxon>Aquiflexum</taxon>
    </lineage>
</organism>
<dbReference type="RefSeq" id="WP_258422361.1">
    <property type="nucleotide sequence ID" value="NZ_JANSUY010000002.1"/>
</dbReference>
<accession>A0A9X2P3I7</accession>
<evidence type="ECO:0008006" key="5">
    <source>
        <dbReference type="Google" id="ProtNLM"/>
    </source>
</evidence>
<protein>
    <recommendedName>
        <fullName evidence="5">TonB-dependent receptor plug domain-containing protein</fullName>
    </recommendedName>
</protein>
<dbReference type="Proteomes" id="UP001142175">
    <property type="component" value="Unassembled WGS sequence"/>
</dbReference>
<sequence length="224" mass="25509">MKKLLIIVMVLCSGITYAQEIFQEVLFPANLVFQHRFTISLTDQQADKINKINIQNASEFRKIKWDLDEANVKLRKMLLEAKVNSEAVSKQMDIILGLENSMKKKQLLNLVAIKNELNETQQKELQELKDISDISIPFSHGRSKTATEANTDPNVKLKLSTNSENSPLMLLSTKDGIVKIEDINKINPDDIQSLEVIKDKFLLEKYGEKAKNGVVIITLKKDRQ</sequence>
<proteinExistence type="predicted"/>
<feature type="chain" id="PRO_5040942987" description="TonB-dependent receptor plug domain-containing protein" evidence="2">
    <location>
        <begin position="19"/>
        <end position="224"/>
    </location>
</feature>
<feature type="coiled-coil region" evidence="1">
    <location>
        <begin position="103"/>
        <end position="131"/>
    </location>
</feature>
<evidence type="ECO:0000313" key="4">
    <source>
        <dbReference type="Proteomes" id="UP001142175"/>
    </source>
</evidence>
<evidence type="ECO:0000313" key="3">
    <source>
        <dbReference type="EMBL" id="MCR9014482.1"/>
    </source>
</evidence>
<keyword evidence="4" id="KW-1185">Reference proteome</keyword>
<keyword evidence="1" id="KW-0175">Coiled coil</keyword>
<dbReference type="AlphaFoldDB" id="A0A9X2P3I7"/>
<reference evidence="3" key="1">
    <citation type="submission" date="2022-08" db="EMBL/GenBank/DDBJ databases">
        <authorList>
            <person name="Zhang D."/>
        </authorList>
    </citation>
    <scope>NUCLEOTIDE SEQUENCE</scope>
    <source>
        <strain evidence="3">XJ19-11</strain>
    </source>
</reference>